<dbReference type="InterPro" id="IPR036397">
    <property type="entry name" value="RNaseH_sf"/>
</dbReference>
<evidence type="ECO:0000313" key="1">
    <source>
        <dbReference type="EMBL" id="MPC74816.1"/>
    </source>
</evidence>
<accession>A0A5B7HYK9</accession>
<evidence type="ECO:0008006" key="3">
    <source>
        <dbReference type="Google" id="ProtNLM"/>
    </source>
</evidence>
<gene>
    <name evidence="1" type="ORF">E2C01_069192</name>
</gene>
<dbReference type="EMBL" id="VSRR010039769">
    <property type="protein sequence ID" value="MPC74816.1"/>
    <property type="molecule type" value="Genomic_DNA"/>
</dbReference>
<dbReference type="OrthoDB" id="6379915at2759"/>
<keyword evidence="2" id="KW-1185">Reference proteome</keyword>
<dbReference type="Proteomes" id="UP000324222">
    <property type="component" value="Unassembled WGS sequence"/>
</dbReference>
<protein>
    <recommendedName>
        <fullName evidence="3">RNase H type-1 domain-containing protein</fullName>
    </recommendedName>
</protein>
<proteinExistence type="predicted"/>
<dbReference type="AlphaFoldDB" id="A0A5B7HYK9"/>
<name>A0A5B7HYK9_PORTR</name>
<sequence length="226" mass="25628">MLGVLTSVGLAEACINVMSQLQPAWNPHRLSVDIQSLHQPKRDWLPHVLQDMFMIKLSKHPHVQVTHAYNDGSINGSRSGCGLFIRDYISGNLYTDTKVSRCLPAHMSSTRAELYAVLEALHIVAPNHMNSCAYTYGRDTASHDRVAMRLRLGYKYFWEVSASPRVCCVLRAAPRGHTLRHCIMECPFIAKFRPQGQPDLCSLIDHLDSATLRDVLREYPQFARRL</sequence>
<comment type="caution">
    <text evidence="1">The sequence shown here is derived from an EMBL/GenBank/DDBJ whole genome shotgun (WGS) entry which is preliminary data.</text>
</comment>
<organism evidence="1 2">
    <name type="scientific">Portunus trituberculatus</name>
    <name type="common">Swimming crab</name>
    <name type="synonym">Neptunus trituberculatus</name>
    <dbReference type="NCBI Taxonomy" id="210409"/>
    <lineage>
        <taxon>Eukaryota</taxon>
        <taxon>Metazoa</taxon>
        <taxon>Ecdysozoa</taxon>
        <taxon>Arthropoda</taxon>
        <taxon>Crustacea</taxon>
        <taxon>Multicrustacea</taxon>
        <taxon>Malacostraca</taxon>
        <taxon>Eumalacostraca</taxon>
        <taxon>Eucarida</taxon>
        <taxon>Decapoda</taxon>
        <taxon>Pleocyemata</taxon>
        <taxon>Brachyura</taxon>
        <taxon>Eubrachyura</taxon>
        <taxon>Portunoidea</taxon>
        <taxon>Portunidae</taxon>
        <taxon>Portuninae</taxon>
        <taxon>Portunus</taxon>
    </lineage>
</organism>
<dbReference type="Gene3D" id="3.30.420.10">
    <property type="entry name" value="Ribonuclease H-like superfamily/Ribonuclease H"/>
    <property type="match status" value="1"/>
</dbReference>
<evidence type="ECO:0000313" key="2">
    <source>
        <dbReference type="Proteomes" id="UP000324222"/>
    </source>
</evidence>
<dbReference type="GO" id="GO:0003676">
    <property type="term" value="F:nucleic acid binding"/>
    <property type="evidence" value="ECO:0007669"/>
    <property type="project" value="InterPro"/>
</dbReference>
<reference evidence="1 2" key="1">
    <citation type="submission" date="2019-05" db="EMBL/GenBank/DDBJ databases">
        <title>Another draft genome of Portunus trituberculatus and its Hox gene families provides insights of decapod evolution.</title>
        <authorList>
            <person name="Jeong J.-H."/>
            <person name="Song I."/>
            <person name="Kim S."/>
            <person name="Choi T."/>
            <person name="Kim D."/>
            <person name="Ryu S."/>
            <person name="Kim W."/>
        </authorList>
    </citation>
    <scope>NUCLEOTIDE SEQUENCE [LARGE SCALE GENOMIC DNA]</scope>
    <source>
        <tissue evidence="1">Muscle</tissue>
    </source>
</reference>